<organism evidence="8 9">
    <name type="scientific">Streptomyces olivoverticillatus</name>
    <dbReference type="NCBI Taxonomy" id="66427"/>
    <lineage>
        <taxon>Bacteria</taxon>
        <taxon>Bacillati</taxon>
        <taxon>Actinomycetota</taxon>
        <taxon>Actinomycetes</taxon>
        <taxon>Kitasatosporales</taxon>
        <taxon>Streptomycetaceae</taxon>
        <taxon>Streptomyces</taxon>
    </lineage>
</organism>
<keyword evidence="2" id="KW-0805">Transcription regulation</keyword>
<feature type="domain" description="Response regulatory" evidence="7">
    <location>
        <begin position="3"/>
        <end position="118"/>
    </location>
</feature>
<evidence type="ECO:0000313" key="9">
    <source>
        <dbReference type="Proteomes" id="UP000556084"/>
    </source>
</evidence>
<dbReference type="InterPro" id="IPR058245">
    <property type="entry name" value="NreC/VraR/RcsB-like_REC"/>
</dbReference>
<dbReference type="InterPro" id="IPR000792">
    <property type="entry name" value="Tscrpt_reg_LuxR_C"/>
</dbReference>
<dbReference type="PANTHER" id="PTHR43214:SF24">
    <property type="entry name" value="TRANSCRIPTIONAL REGULATORY PROTEIN NARL-RELATED"/>
    <property type="match status" value="1"/>
</dbReference>
<evidence type="ECO:0000256" key="2">
    <source>
        <dbReference type="ARBA" id="ARBA00023015"/>
    </source>
</evidence>
<gene>
    <name evidence="8" type="ORF">FHS39_000157</name>
</gene>
<dbReference type="Pfam" id="PF00196">
    <property type="entry name" value="GerE"/>
    <property type="match status" value="1"/>
</dbReference>
<dbReference type="InterPro" id="IPR011006">
    <property type="entry name" value="CheY-like_superfamily"/>
</dbReference>
<feature type="modified residue" description="4-aspartylphosphate" evidence="5">
    <location>
        <position position="53"/>
    </location>
</feature>
<name>A0A7W7LJT0_9ACTN</name>
<protein>
    <submittedName>
        <fullName evidence="8">DNA-binding NarL/FixJ family response regulator</fullName>
    </submittedName>
</protein>
<dbReference type="Gene3D" id="3.40.50.2300">
    <property type="match status" value="1"/>
</dbReference>
<dbReference type="CDD" id="cd06170">
    <property type="entry name" value="LuxR_C_like"/>
    <property type="match status" value="1"/>
</dbReference>
<dbReference type="AlphaFoldDB" id="A0A7W7LJT0"/>
<dbReference type="EMBL" id="JACHJH010000001">
    <property type="protein sequence ID" value="MBB4891157.1"/>
    <property type="molecule type" value="Genomic_DNA"/>
</dbReference>
<dbReference type="GO" id="GO:0003677">
    <property type="term" value="F:DNA binding"/>
    <property type="evidence" value="ECO:0007669"/>
    <property type="project" value="UniProtKB-KW"/>
</dbReference>
<evidence type="ECO:0000256" key="1">
    <source>
        <dbReference type="ARBA" id="ARBA00022553"/>
    </source>
</evidence>
<dbReference type="PRINTS" id="PR00038">
    <property type="entry name" value="HTHLUXR"/>
</dbReference>
<comment type="caution">
    <text evidence="8">The sequence shown here is derived from an EMBL/GenBank/DDBJ whole genome shotgun (WGS) entry which is preliminary data.</text>
</comment>
<dbReference type="PANTHER" id="PTHR43214">
    <property type="entry name" value="TWO-COMPONENT RESPONSE REGULATOR"/>
    <property type="match status" value="1"/>
</dbReference>
<dbReference type="InterPro" id="IPR016032">
    <property type="entry name" value="Sig_transdc_resp-reg_C-effctor"/>
</dbReference>
<evidence type="ECO:0000256" key="4">
    <source>
        <dbReference type="ARBA" id="ARBA00023163"/>
    </source>
</evidence>
<evidence type="ECO:0000256" key="3">
    <source>
        <dbReference type="ARBA" id="ARBA00023125"/>
    </source>
</evidence>
<proteinExistence type="predicted"/>
<dbReference type="InterPro" id="IPR039420">
    <property type="entry name" value="WalR-like"/>
</dbReference>
<dbReference type="Proteomes" id="UP000556084">
    <property type="component" value="Unassembled WGS sequence"/>
</dbReference>
<dbReference type="RefSeq" id="WP_184345799.1">
    <property type="nucleotide sequence ID" value="NZ_JACHJH010000001.1"/>
</dbReference>
<dbReference type="SUPFAM" id="SSF52172">
    <property type="entry name" value="CheY-like"/>
    <property type="match status" value="1"/>
</dbReference>
<dbReference type="SMART" id="SM00421">
    <property type="entry name" value="HTH_LUXR"/>
    <property type="match status" value="1"/>
</dbReference>
<reference evidence="8 9" key="1">
    <citation type="submission" date="2020-08" db="EMBL/GenBank/DDBJ databases">
        <title>Genomic Encyclopedia of Type Strains, Phase III (KMG-III): the genomes of soil and plant-associated and newly described type strains.</title>
        <authorList>
            <person name="Whitman W."/>
        </authorList>
    </citation>
    <scope>NUCLEOTIDE SEQUENCE [LARGE SCALE GENOMIC DNA]</scope>
    <source>
        <strain evidence="8 9">CECT 3266</strain>
    </source>
</reference>
<keyword evidence="9" id="KW-1185">Reference proteome</keyword>
<dbReference type="InterPro" id="IPR001789">
    <property type="entry name" value="Sig_transdc_resp-reg_receiver"/>
</dbReference>
<keyword evidence="3 8" id="KW-0238">DNA-binding</keyword>
<dbReference type="PROSITE" id="PS50043">
    <property type="entry name" value="HTH_LUXR_2"/>
    <property type="match status" value="1"/>
</dbReference>
<accession>A0A7W7LJT0</accession>
<evidence type="ECO:0000256" key="5">
    <source>
        <dbReference type="PROSITE-ProRule" id="PRU00169"/>
    </source>
</evidence>
<dbReference type="GO" id="GO:0000160">
    <property type="term" value="P:phosphorelay signal transduction system"/>
    <property type="evidence" value="ECO:0007669"/>
    <property type="project" value="InterPro"/>
</dbReference>
<keyword evidence="1 5" id="KW-0597">Phosphoprotein</keyword>
<dbReference type="GO" id="GO:0006355">
    <property type="term" value="P:regulation of DNA-templated transcription"/>
    <property type="evidence" value="ECO:0007669"/>
    <property type="project" value="InterPro"/>
</dbReference>
<evidence type="ECO:0000259" key="7">
    <source>
        <dbReference type="PROSITE" id="PS50110"/>
    </source>
</evidence>
<dbReference type="SUPFAM" id="SSF46894">
    <property type="entry name" value="C-terminal effector domain of the bipartite response regulators"/>
    <property type="match status" value="1"/>
</dbReference>
<keyword evidence="4" id="KW-0804">Transcription</keyword>
<dbReference type="CDD" id="cd17535">
    <property type="entry name" value="REC_NarL-like"/>
    <property type="match status" value="1"/>
</dbReference>
<evidence type="ECO:0000313" key="8">
    <source>
        <dbReference type="EMBL" id="MBB4891157.1"/>
    </source>
</evidence>
<dbReference type="SMART" id="SM00448">
    <property type="entry name" value="REC"/>
    <property type="match status" value="1"/>
</dbReference>
<sequence>MIRVMLVDDEKLLRAGMRSILASEPDIEVPVVCEGRQAVEMATLHRPDVVLLDIHMPDTDGISVLTSLLALTEPPVVAMLTTFSADEDISAALRAGASGFLVKDTVPDELASAVRILASGGTVLSPSVADSVVDGYLRDGGRGMPDARLASLTDRERDVLTLLAQGRSNAEIGRALLLSVATAKDHVSAILTKLGAANRVQAAVLAHHFGLVGLEPEHTPATAPTRLT</sequence>
<feature type="domain" description="HTH luxR-type" evidence="6">
    <location>
        <begin position="145"/>
        <end position="210"/>
    </location>
</feature>
<dbReference type="Pfam" id="PF00072">
    <property type="entry name" value="Response_reg"/>
    <property type="match status" value="1"/>
</dbReference>
<dbReference type="PROSITE" id="PS50110">
    <property type="entry name" value="RESPONSE_REGULATORY"/>
    <property type="match status" value="1"/>
</dbReference>
<evidence type="ECO:0000259" key="6">
    <source>
        <dbReference type="PROSITE" id="PS50043"/>
    </source>
</evidence>